<accession>A0A812STT7</accession>
<dbReference type="EMBL" id="CAJNJA010022311">
    <property type="protein sequence ID" value="CAE7490145.1"/>
    <property type="molecule type" value="Genomic_DNA"/>
</dbReference>
<dbReference type="SUPFAM" id="SSF57997">
    <property type="entry name" value="Tropomyosin"/>
    <property type="match status" value="1"/>
</dbReference>
<dbReference type="AlphaFoldDB" id="A0A812STT7"/>
<evidence type="ECO:0000256" key="1">
    <source>
        <dbReference type="SAM" id="Coils"/>
    </source>
</evidence>
<feature type="coiled-coil region" evidence="1">
    <location>
        <begin position="2"/>
        <end position="43"/>
    </location>
</feature>
<proteinExistence type="predicted"/>
<evidence type="ECO:0000313" key="2">
    <source>
        <dbReference type="EMBL" id="CAE7490145.1"/>
    </source>
</evidence>
<keyword evidence="1" id="KW-0175">Coiled coil</keyword>
<comment type="caution">
    <text evidence="2">The sequence shown here is derived from an EMBL/GenBank/DDBJ whole genome shotgun (WGS) entry which is preliminary data.</text>
</comment>
<protein>
    <submittedName>
        <fullName evidence="2">Uncharacterized protein</fullName>
    </submittedName>
</protein>
<feature type="non-terminal residue" evidence="2">
    <location>
        <position position="1"/>
    </location>
</feature>
<dbReference type="Proteomes" id="UP000601435">
    <property type="component" value="Unassembled WGS sequence"/>
</dbReference>
<reference evidence="2" key="1">
    <citation type="submission" date="2021-02" db="EMBL/GenBank/DDBJ databases">
        <authorList>
            <person name="Dougan E. K."/>
            <person name="Rhodes N."/>
            <person name="Thang M."/>
            <person name="Chan C."/>
        </authorList>
    </citation>
    <scope>NUCLEOTIDE SEQUENCE</scope>
</reference>
<gene>
    <name evidence="2" type="ORF">SNEC2469_LOCUS13940</name>
</gene>
<name>A0A812STT7_9DINO</name>
<sequence>ELQALRQKCANLEESCRKATDRADEAQQELLTYSAKAEAAEQRAWAMAEAANELALLADLRHVEVLEVQLRLQEKLTAAEHRCQDMECVAHDLALRYNTRERGLGDVTQCG</sequence>
<keyword evidence="3" id="KW-1185">Reference proteome</keyword>
<evidence type="ECO:0000313" key="3">
    <source>
        <dbReference type="Proteomes" id="UP000601435"/>
    </source>
</evidence>
<dbReference type="OrthoDB" id="10345041at2759"/>
<organism evidence="2 3">
    <name type="scientific">Symbiodinium necroappetens</name>
    <dbReference type="NCBI Taxonomy" id="1628268"/>
    <lineage>
        <taxon>Eukaryota</taxon>
        <taxon>Sar</taxon>
        <taxon>Alveolata</taxon>
        <taxon>Dinophyceae</taxon>
        <taxon>Suessiales</taxon>
        <taxon>Symbiodiniaceae</taxon>
        <taxon>Symbiodinium</taxon>
    </lineage>
</organism>